<dbReference type="HOGENOM" id="CLU_3081900_0_0_9"/>
<dbReference type="EMBL" id="ABWK02000009">
    <property type="protein sequence ID" value="EEX69690.1"/>
    <property type="molecule type" value="Genomic_DNA"/>
</dbReference>
<name>C9KKP0_9FIRM</name>
<dbReference type="AlphaFoldDB" id="C9KKP0"/>
<dbReference type="Proteomes" id="UP000003671">
    <property type="component" value="Unassembled WGS sequence"/>
</dbReference>
<protein>
    <submittedName>
        <fullName evidence="1">Uncharacterized protein</fullName>
    </submittedName>
</protein>
<gene>
    <name evidence="1" type="ORF">MITSMUL_03740</name>
</gene>
<accession>C9KKP0</accession>
<dbReference type="STRING" id="500635.MITSMUL_03740"/>
<sequence>MYPHIEPHKGLFFCAIGDDGSVGRLARGIASDSGEWLANAPRDGLLNLFFAL</sequence>
<comment type="caution">
    <text evidence="1">The sequence shown here is derived from an EMBL/GenBank/DDBJ whole genome shotgun (WGS) entry which is preliminary data.</text>
</comment>
<evidence type="ECO:0000313" key="2">
    <source>
        <dbReference type="Proteomes" id="UP000003671"/>
    </source>
</evidence>
<keyword evidence="2" id="KW-1185">Reference proteome</keyword>
<organism evidence="1 2">
    <name type="scientific">Mitsuokella multacida DSM 20544</name>
    <dbReference type="NCBI Taxonomy" id="500635"/>
    <lineage>
        <taxon>Bacteria</taxon>
        <taxon>Bacillati</taxon>
        <taxon>Bacillota</taxon>
        <taxon>Negativicutes</taxon>
        <taxon>Selenomonadales</taxon>
        <taxon>Selenomonadaceae</taxon>
        <taxon>Mitsuokella</taxon>
    </lineage>
</organism>
<evidence type="ECO:0000313" key="1">
    <source>
        <dbReference type="EMBL" id="EEX69690.1"/>
    </source>
</evidence>
<reference evidence="1" key="1">
    <citation type="submission" date="2009-09" db="EMBL/GenBank/DDBJ databases">
        <authorList>
            <person name="Weinstock G."/>
            <person name="Sodergren E."/>
            <person name="Clifton S."/>
            <person name="Fulton L."/>
            <person name="Fulton B."/>
            <person name="Courtney L."/>
            <person name="Fronick C."/>
            <person name="Harrison M."/>
            <person name="Strong C."/>
            <person name="Farmer C."/>
            <person name="Delahaunty K."/>
            <person name="Markovic C."/>
            <person name="Hall O."/>
            <person name="Minx P."/>
            <person name="Tomlinson C."/>
            <person name="Mitreva M."/>
            <person name="Nelson J."/>
            <person name="Hou S."/>
            <person name="Wollam A."/>
            <person name="Pepin K.H."/>
            <person name="Johnson M."/>
            <person name="Bhonagiri V."/>
            <person name="Nash W.E."/>
            <person name="Warren W."/>
            <person name="Chinwalla A."/>
            <person name="Mardis E.R."/>
            <person name="Wilson R.K."/>
        </authorList>
    </citation>
    <scope>NUCLEOTIDE SEQUENCE [LARGE SCALE GENOMIC DNA]</scope>
    <source>
        <strain evidence="1">DSM 20544</strain>
    </source>
</reference>
<proteinExistence type="predicted"/>